<evidence type="ECO:0000256" key="5">
    <source>
        <dbReference type="SAM" id="SignalP"/>
    </source>
</evidence>
<feature type="region of interest" description="Disordered" evidence="3">
    <location>
        <begin position="646"/>
        <end position="683"/>
    </location>
</feature>
<keyword evidence="2" id="KW-0677">Repeat</keyword>
<accession>A0A9W8HLJ3</accession>
<feature type="compositionally biased region" description="Polar residues" evidence="3">
    <location>
        <begin position="672"/>
        <end position="683"/>
    </location>
</feature>
<dbReference type="PANTHER" id="PTHR46093">
    <property type="entry name" value="ACYL-COA-BINDING DOMAIN-CONTAINING PROTEIN 5"/>
    <property type="match status" value="1"/>
</dbReference>
<evidence type="ECO:0000256" key="3">
    <source>
        <dbReference type="SAM" id="MobiDB-lite"/>
    </source>
</evidence>
<dbReference type="Proteomes" id="UP001140217">
    <property type="component" value="Unassembled WGS sequence"/>
</dbReference>
<dbReference type="SUPFAM" id="SSF117281">
    <property type="entry name" value="Kelch motif"/>
    <property type="match status" value="1"/>
</dbReference>
<reference evidence="6" key="1">
    <citation type="submission" date="2022-07" db="EMBL/GenBank/DDBJ databases">
        <title>Phylogenomic reconstructions and comparative analyses of Kickxellomycotina fungi.</title>
        <authorList>
            <person name="Reynolds N.K."/>
            <person name="Stajich J.E."/>
            <person name="Barry K."/>
            <person name="Grigoriev I.V."/>
            <person name="Crous P."/>
            <person name="Smith M.E."/>
        </authorList>
    </citation>
    <scope>NUCLEOTIDE SEQUENCE</scope>
    <source>
        <strain evidence="6">NBRC 105414</strain>
    </source>
</reference>
<feature type="region of interest" description="Disordered" evidence="3">
    <location>
        <begin position="437"/>
        <end position="522"/>
    </location>
</feature>
<dbReference type="PANTHER" id="PTHR46093:SF18">
    <property type="entry name" value="FIBRONECTIN TYPE-III DOMAIN-CONTAINING PROTEIN"/>
    <property type="match status" value="1"/>
</dbReference>
<gene>
    <name evidence="6" type="ORF">H4R18_000330</name>
</gene>
<protein>
    <recommendedName>
        <fullName evidence="8">Galactose oxidase</fullName>
    </recommendedName>
</protein>
<dbReference type="OrthoDB" id="45365at2759"/>
<comment type="caution">
    <text evidence="6">The sequence shown here is derived from an EMBL/GenBank/DDBJ whole genome shotgun (WGS) entry which is preliminary data.</text>
</comment>
<dbReference type="Pfam" id="PF24681">
    <property type="entry name" value="Kelch_KLHDC2_KLHL20_DRC7"/>
    <property type="match status" value="1"/>
</dbReference>
<keyword evidence="4" id="KW-0812">Transmembrane</keyword>
<sequence>MQPARPWLLPAAATAALLWHPSLCTARVLAPARADVLSSSQAVSNTSSAWRAYACMVPFTASDATPLLMLYGGTTTTASGGGGGSDRDPLSVASKGTSSLLAFDMGKGRWYAPSTANTPKTGPVLPGCGAASGAMWAYDPHYGVASAASTMVSLLDTVHWSWSAPTMQGQLPVTRFGAAFAYVPDKQVFYMHGGIALAGGTNTAGGSSGTVNNLDMLFPSSLSWSYGSNGPARKYHTLCYMSAIEAIVLFGGSDGNVPSYNDVKVLSTATNTWDYSPKISGDAPAERVLHSAVCTKDTMYVFGGLHSTDDEPSDSAVWILKAKGPAEFVWSKAPITKDAQVSGPTARAGHAAAIYDGSMYIYGGVGPSGQDSTMYRLDLGTWAWLQTTAGGSGSGPQEGKSRTAVIIAATVSSVLGIVVVGIAATIVYRIVRRRRRRGGAFSTPGRRGSGAQSTIDSDATSDVAAPLGDGKSGPVRNDSALRDTGRGAADCSHGTLGGSPVLQSPPGYQPDSGGGGGGVEEVGGALMVATPLSMMADLPLSPAGGSSPASRRWLLADAVRARARTLSNRLGSPRPSVLPMDDLSAGQRRRADTARRARSRRPTEAAEMDMYGRDYARVESEYRQAEAINEILLSGQPIPTWLRDAVNQAQDARADGGHTAPAARAGPERQLTIANSPGSESGQ</sequence>
<dbReference type="InterPro" id="IPR015915">
    <property type="entry name" value="Kelch-typ_b-propeller"/>
</dbReference>
<feature type="signal peptide" evidence="5">
    <location>
        <begin position="1"/>
        <end position="26"/>
    </location>
</feature>
<feature type="chain" id="PRO_5040788532" description="Galactose oxidase" evidence="5">
    <location>
        <begin position="27"/>
        <end position="683"/>
    </location>
</feature>
<evidence type="ECO:0008006" key="8">
    <source>
        <dbReference type="Google" id="ProtNLM"/>
    </source>
</evidence>
<feature type="region of interest" description="Disordered" evidence="3">
    <location>
        <begin position="566"/>
        <end position="605"/>
    </location>
</feature>
<evidence type="ECO:0000256" key="4">
    <source>
        <dbReference type="SAM" id="Phobius"/>
    </source>
</evidence>
<keyword evidence="4" id="KW-0472">Membrane</keyword>
<feature type="transmembrane region" description="Helical" evidence="4">
    <location>
        <begin position="404"/>
        <end position="428"/>
    </location>
</feature>
<dbReference type="EMBL" id="JANBUL010000007">
    <property type="protein sequence ID" value="KAJ2785784.1"/>
    <property type="molecule type" value="Genomic_DNA"/>
</dbReference>
<dbReference type="Gene3D" id="2.120.10.80">
    <property type="entry name" value="Kelch-type beta propeller"/>
    <property type="match status" value="1"/>
</dbReference>
<evidence type="ECO:0000313" key="7">
    <source>
        <dbReference type="Proteomes" id="UP001140217"/>
    </source>
</evidence>
<proteinExistence type="predicted"/>
<feature type="compositionally biased region" description="Polar residues" evidence="3">
    <location>
        <begin position="450"/>
        <end position="460"/>
    </location>
</feature>
<evidence type="ECO:0000256" key="1">
    <source>
        <dbReference type="ARBA" id="ARBA00022441"/>
    </source>
</evidence>
<keyword evidence="4" id="KW-1133">Transmembrane helix</keyword>
<organism evidence="6 7">
    <name type="scientific">Coemansia javaensis</name>
    <dbReference type="NCBI Taxonomy" id="2761396"/>
    <lineage>
        <taxon>Eukaryota</taxon>
        <taxon>Fungi</taxon>
        <taxon>Fungi incertae sedis</taxon>
        <taxon>Zoopagomycota</taxon>
        <taxon>Kickxellomycotina</taxon>
        <taxon>Kickxellomycetes</taxon>
        <taxon>Kickxellales</taxon>
        <taxon>Kickxellaceae</taxon>
        <taxon>Coemansia</taxon>
    </lineage>
</organism>
<evidence type="ECO:0000313" key="6">
    <source>
        <dbReference type="EMBL" id="KAJ2785784.1"/>
    </source>
</evidence>
<keyword evidence="5" id="KW-0732">Signal</keyword>
<evidence type="ECO:0000256" key="2">
    <source>
        <dbReference type="ARBA" id="ARBA00022737"/>
    </source>
</evidence>
<keyword evidence="1" id="KW-0880">Kelch repeat</keyword>
<name>A0A9W8HLJ3_9FUNG</name>
<keyword evidence="7" id="KW-1185">Reference proteome</keyword>
<feature type="compositionally biased region" description="Gly residues" evidence="3">
    <location>
        <begin position="512"/>
        <end position="521"/>
    </location>
</feature>
<dbReference type="AlphaFoldDB" id="A0A9W8HLJ3"/>